<dbReference type="AlphaFoldDB" id="A0A482W7V8"/>
<evidence type="ECO:0000313" key="2">
    <source>
        <dbReference type="Proteomes" id="UP000292052"/>
    </source>
</evidence>
<dbReference type="EMBL" id="QDEB01025915">
    <property type="protein sequence ID" value="RZC40478.1"/>
    <property type="molecule type" value="Genomic_DNA"/>
</dbReference>
<name>A0A482W7V8_ASBVE</name>
<accession>A0A482W7V8</accession>
<sequence>MMSPTSVQEEAKLNAMQRAWQSKRGLSSTLFEDIAESELLTVAQSPCAPVTKTIYSIPQAVAAATKDEEVEACQWDNCQEQSLEAELIEEKLTSTILDASILGDFPARYTVCALEAHQLPVIGVYIDPRVVPGFKYRVRPLPAIGQSTKNKCLFNDEALTLRTIGRGYARRFTFEAAPNNLNNNENYFWSDNRPEGYAFELELVSEGDKFTIFDMNKEAQGTVEVLQLEGPQFEISNLYSKHGIEKRANVKFTGKVEFYETGVAKPMPLAGVVIAMKSRHRSSAEIVKILNVVIQRHRYTLLPGIQKVHRRVTVRGQDINDVPTQYSMHGLEPYELPVVGTYVDPRVIPGFYYKVRPNHRKEHLFGGRALKLLSIGIGYAKRLTFEPDSLVAPNNYLWSDNHPDGLGLEISAVRKDMKFVIKADNQVLGEASVFRVDKPQTEERMEKVMTKSGKYATEKYIHIDVTC</sequence>
<feature type="non-terminal residue" evidence="1">
    <location>
        <position position="467"/>
    </location>
</feature>
<gene>
    <name evidence="1" type="ORF">BDFB_006163</name>
</gene>
<organism evidence="1 2">
    <name type="scientific">Asbolus verrucosus</name>
    <name type="common">Desert ironclad beetle</name>
    <dbReference type="NCBI Taxonomy" id="1661398"/>
    <lineage>
        <taxon>Eukaryota</taxon>
        <taxon>Metazoa</taxon>
        <taxon>Ecdysozoa</taxon>
        <taxon>Arthropoda</taxon>
        <taxon>Hexapoda</taxon>
        <taxon>Insecta</taxon>
        <taxon>Pterygota</taxon>
        <taxon>Neoptera</taxon>
        <taxon>Endopterygota</taxon>
        <taxon>Coleoptera</taxon>
        <taxon>Polyphaga</taxon>
        <taxon>Cucujiformia</taxon>
        <taxon>Tenebrionidae</taxon>
        <taxon>Pimeliinae</taxon>
        <taxon>Asbolus</taxon>
    </lineage>
</organism>
<dbReference type="OrthoDB" id="5953973at2759"/>
<proteinExistence type="predicted"/>
<dbReference type="Proteomes" id="UP000292052">
    <property type="component" value="Unassembled WGS sequence"/>
</dbReference>
<protein>
    <submittedName>
        <fullName evidence="1">Uncharacterized protein</fullName>
    </submittedName>
</protein>
<evidence type="ECO:0000313" key="1">
    <source>
        <dbReference type="EMBL" id="RZC40478.1"/>
    </source>
</evidence>
<keyword evidence="2" id="KW-1185">Reference proteome</keyword>
<reference evidence="1 2" key="1">
    <citation type="submission" date="2017-03" db="EMBL/GenBank/DDBJ databases">
        <title>Genome of the blue death feigning beetle - Asbolus verrucosus.</title>
        <authorList>
            <person name="Rider S.D."/>
        </authorList>
    </citation>
    <scope>NUCLEOTIDE SEQUENCE [LARGE SCALE GENOMIC DNA]</scope>
    <source>
        <strain evidence="1">Butters</strain>
        <tissue evidence="1">Head and leg muscle</tissue>
    </source>
</reference>
<comment type="caution">
    <text evidence="1">The sequence shown here is derived from an EMBL/GenBank/DDBJ whole genome shotgun (WGS) entry which is preliminary data.</text>
</comment>